<feature type="transmembrane region" description="Helical" evidence="2">
    <location>
        <begin position="306"/>
        <end position="331"/>
    </location>
</feature>
<feature type="transmembrane region" description="Helical" evidence="2">
    <location>
        <begin position="163"/>
        <end position="183"/>
    </location>
</feature>
<evidence type="ECO:0000313" key="3">
    <source>
        <dbReference type="EMBL" id="GHN33724.1"/>
    </source>
</evidence>
<feature type="transmembrane region" description="Helical" evidence="2">
    <location>
        <begin position="252"/>
        <end position="270"/>
    </location>
</feature>
<evidence type="ECO:0000256" key="1">
    <source>
        <dbReference type="ARBA" id="ARBA00004651"/>
    </source>
</evidence>
<dbReference type="EMBL" id="BNHY01000014">
    <property type="protein sequence ID" value="GHN33724.1"/>
    <property type="molecule type" value="Genomic_DNA"/>
</dbReference>
<feature type="transmembrane region" description="Helical" evidence="2">
    <location>
        <begin position="343"/>
        <end position="366"/>
    </location>
</feature>
<dbReference type="SUPFAM" id="SSF103473">
    <property type="entry name" value="MFS general substrate transporter"/>
    <property type="match status" value="1"/>
</dbReference>
<dbReference type="PANTHER" id="PTHR23530:SF1">
    <property type="entry name" value="PERMEASE, MAJOR FACILITATOR SUPERFAMILY-RELATED"/>
    <property type="match status" value="1"/>
</dbReference>
<protein>
    <submittedName>
        <fullName evidence="3">Major facilitator superfamily transporter</fullName>
    </submittedName>
</protein>
<accession>A0ABD0AF70</accession>
<dbReference type="GO" id="GO:0005886">
    <property type="term" value="C:plasma membrane"/>
    <property type="evidence" value="ECO:0007669"/>
    <property type="project" value="UniProtKB-SubCell"/>
</dbReference>
<dbReference type="AlphaFoldDB" id="A0ABD0AF70"/>
<reference evidence="3 4" key="1">
    <citation type="journal article" date="2022" name="J. Dairy Sci.">
        <title>Genetic diversity of Lactobacillus delbrueckii isolated from raw milk in Hokkaido, Japan.</title>
        <authorList>
            <person name="Tsuchihashi H."/>
            <person name="Ichikawa A."/>
            <person name="Takeda M."/>
            <person name="Koizumi A."/>
            <person name="Mizoguchi C."/>
            <person name="Ishida T."/>
            <person name="Kimura K."/>
        </authorList>
    </citation>
    <scope>NUCLEOTIDE SEQUENCE [LARGE SCALE GENOMIC DNA]</scope>
    <source>
        <strain evidence="3 4">ME-791</strain>
    </source>
</reference>
<feature type="transmembrane region" description="Helical" evidence="2">
    <location>
        <begin position="66"/>
        <end position="87"/>
    </location>
</feature>
<feature type="transmembrane region" description="Helical" evidence="2">
    <location>
        <begin position="35"/>
        <end position="54"/>
    </location>
</feature>
<evidence type="ECO:0000313" key="4">
    <source>
        <dbReference type="Proteomes" id="UP001054884"/>
    </source>
</evidence>
<sequence>MKKYKYIFCYISILYTVGTSLWSGTIYLFMRHNGYSYSLINLFLEIFWLVTFFAEIPSGYIADKFGYLKTIMASGIIRALGLIILALSPMNLLWMTVSGVLTALGDSLQSGTMTSWIANKAVEHGEKDQLGAIFSGYSLIGTPLTMAATFVGANILGNIRLDLPLLIGAAFLLATSLTIIPLLKYDSQNLAEAEEGMPKLNLVADVKYTVKQEQKTFAWILLLLPVAIISAGPLDQWQMYFQRGKTVNSGTISVLMSLSGMLAISLYNRYVSKKPLPNRGQIRLIVVSTVMMAATLLGVVGLKNWYYGSLSLFMLHTMFGSLENMMGGIVLQTTIQTENRRATIMSVANALDAGAEVAILAINGFLSDRFGIGFAWVSLAALGLLIFLLAILGMQSKKLEVEEI</sequence>
<dbReference type="Gene3D" id="1.20.1250.20">
    <property type="entry name" value="MFS general substrate transporter like domains"/>
    <property type="match status" value="1"/>
</dbReference>
<proteinExistence type="predicted"/>
<keyword evidence="2" id="KW-0812">Transmembrane</keyword>
<comment type="caution">
    <text evidence="3">The sequence shown here is derived from an EMBL/GenBank/DDBJ whole genome shotgun (WGS) entry which is preliminary data.</text>
</comment>
<keyword evidence="2" id="KW-1133">Transmembrane helix</keyword>
<name>A0ABD0AF70_9LACO</name>
<feature type="transmembrane region" description="Helical" evidence="2">
    <location>
        <begin position="282"/>
        <end position="300"/>
    </location>
</feature>
<dbReference type="InterPro" id="IPR011701">
    <property type="entry name" value="MFS"/>
</dbReference>
<feature type="transmembrane region" description="Helical" evidence="2">
    <location>
        <begin position="7"/>
        <end position="29"/>
    </location>
</feature>
<dbReference type="PANTHER" id="PTHR23530">
    <property type="entry name" value="TRANSPORT PROTEIN-RELATED"/>
    <property type="match status" value="1"/>
</dbReference>
<dbReference type="Proteomes" id="UP001054884">
    <property type="component" value="Unassembled WGS sequence"/>
</dbReference>
<dbReference type="InterPro" id="IPR053160">
    <property type="entry name" value="MFS_DHA3_Transporter"/>
</dbReference>
<dbReference type="Pfam" id="PF07690">
    <property type="entry name" value="MFS_1"/>
    <property type="match status" value="1"/>
</dbReference>
<keyword evidence="2" id="KW-0472">Membrane</keyword>
<feature type="transmembrane region" description="Helical" evidence="2">
    <location>
        <begin position="372"/>
        <end position="392"/>
    </location>
</feature>
<comment type="subcellular location">
    <subcellularLocation>
        <location evidence="1">Cell membrane</location>
        <topology evidence="1">Multi-pass membrane protein</topology>
    </subcellularLocation>
</comment>
<gene>
    <name evidence="3" type="ORF">ME791_08760</name>
</gene>
<dbReference type="InterPro" id="IPR036259">
    <property type="entry name" value="MFS_trans_sf"/>
</dbReference>
<dbReference type="RefSeq" id="WP_236160018.1">
    <property type="nucleotide sequence ID" value="NZ_BNHQ01000013.1"/>
</dbReference>
<organism evidence="3 4">
    <name type="scientific">Lactobacillus delbrueckii</name>
    <dbReference type="NCBI Taxonomy" id="1584"/>
    <lineage>
        <taxon>Bacteria</taxon>
        <taxon>Bacillati</taxon>
        <taxon>Bacillota</taxon>
        <taxon>Bacilli</taxon>
        <taxon>Lactobacillales</taxon>
        <taxon>Lactobacillaceae</taxon>
        <taxon>Lactobacillus</taxon>
    </lineage>
</organism>
<feature type="transmembrane region" description="Helical" evidence="2">
    <location>
        <begin position="216"/>
        <end position="232"/>
    </location>
</feature>
<evidence type="ECO:0000256" key="2">
    <source>
        <dbReference type="SAM" id="Phobius"/>
    </source>
</evidence>